<accession>A0ABT4EJ33</accession>
<keyword evidence="2" id="KW-1185">Reference proteome</keyword>
<dbReference type="Gene3D" id="3.40.47.10">
    <property type="match status" value="1"/>
</dbReference>
<dbReference type="RefSeq" id="WP_268635838.1">
    <property type="nucleotide sequence ID" value="NZ_JAMDLZ010000004.1"/>
</dbReference>
<dbReference type="Proteomes" id="UP001527052">
    <property type="component" value="Unassembled WGS sequence"/>
</dbReference>
<evidence type="ECO:0000313" key="1">
    <source>
        <dbReference type="EMBL" id="MCY9545660.1"/>
    </source>
</evidence>
<proteinExistence type="predicted"/>
<reference evidence="1 2" key="1">
    <citation type="submission" date="2022-05" db="EMBL/GenBank/DDBJ databases">
        <title>Genome Sequencing of Bee-Associated Microbes.</title>
        <authorList>
            <person name="Dunlap C."/>
        </authorList>
    </citation>
    <scope>NUCLEOTIDE SEQUENCE [LARGE SCALE GENOMIC DNA]</scope>
    <source>
        <strain evidence="1 2">NRRL BD-083</strain>
    </source>
</reference>
<comment type="caution">
    <text evidence="1">The sequence shown here is derived from an EMBL/GenBank/DDBJ whole genome shotgun (WGS) entry which is preliminary data.</text>
</comment>
<sequence length="82" mass="9052">MTQFKACPPTCGAVVVIVCRDRFATRHNANKTVKIIAQSMTTDLPNIHEDSVHLVSYDMTGRPAQQVVLGGVCVWTMYSRGE</sequence>
<protein>
    <submittedName>
        <fullName evidence="1">Uncharacterized protein</fullName>
    </submittedName>
</protein>
<dbReference type="EMBL" id="JAMDLZ010000004">
    <property type="protein sequence ID" value="MCY9545660.1"/>
    <property type="molecule type" value="Genomic_DNA"/>
</dbReference>
<dbReference type="InterPro" id="IPR016039">
    <property type="entry name" value="Thiolase-like"/>
</dbReference>
<gene>
    <name evidence="1" type="ORF">M5W82_01750</name>
</gene>
<name>A0ABT4EJ33_9BACI</name>
<evidence type="ECO:0000313" key="2">
    <source>
        <dbReference type="Proteomes" id="UP001527052"/>
    </source>
</evidence>
<organism evidence="1 2">
    <name type="scientific">Lysinibacillus xylanilyticus</name>
    <dbReference type="NCBI Taxonomy" id="582475"/>
    <lineage>
        <taxon>Bacteria</taxon>
        <taxon>Bacillati</taxon>
        <taxon>Bacillota</taxon>
        <taxon>Bacilli</taxon>
        <taxon>Bacillales</taxon>
        <taxon>Bacillaceae</taxon>
        <taxon>Lysinibacillus</taxon>
    </lineage>
</organism>